<feature type="region of interest" description="Disordered" evidence="1">
    <location>
        <begin position="1"/>
        <end position="93"/>
    </location>
</feature>
<name>R0H8A3_9BRAS</name>
<protein>
    <submittedName>
        <fullName evidence="2">Uncharacterized protein</fullName>
    </submittedName>
</protein>
<feature type="region of interest" description="Disordered" evidence="1">
    <location>
        <begin position="143"/>
        <end position="162"/>
    </location>
</feature>
<sequence>MGCGVSRPETDEGGGEEAEDLKIMTPRRSIGKDSETADRFISNDKELLDDISTHSKNSKTNGENTIKEEENECKDEEEKGNELQNSPEPPSFRIYCVFPRDSNDDDKDVVDDLQQNKYISDENKKGKKRSQAAVGNKIRRRFNDVKKLLIPPNVPSSTSTRG</sequence>
<accession>R0H8A3</accession>
<feature type="compositionally biased region" description="Polar residues" evidence="1">
    <location>
        <begin position="54"/>
        <end position="64"/>
    </location>
</feature>
<feature type="compositionally biased region" description="Basic and acidic residues" evidence="1">
    <location>
        <begin position="30"/>
        <end position="53"/>
    </location>
</feature>
<gene>
    <name evidence="2" type="ORF">CARUB_v10018889mg</name>
</gene>
<dbReference type="eggNOG" id="ENOG502R1S2">
    <property type="taxonomic scope" value="Eukaryota"/>
</dbReference>
<organism evidence="2 3">
    <name type="scientific">Capsella rubella</name>
    <dbReference type="NCBI Taxonomy" id="81985"/>
    <lineage>
        <taxon>Eukaryota</taxon>
        <taxon>Viridiplantae</taxon>
        <taxon>Streptophyta</taxon>
        <taxon>Embryophyta</taxon>
        <taxon>Tracheophyta</taxon>
        <taxon>Spermatophyta</taxon>
        <taxon>Magnoliopsida</taxon>
        <taxon>eudicotyledons</taxon>
        <taxon>Gunneridae</taxon>
        <taxon>Pentapetalae</taxon>
        <taxon>rosids</taxon>
        <taxon>malvids</taxon>
        <taxon>Brassicales</taxon>
        <taxon>Brassicaceae</taxon>
        <taxon>Camelineae</taxon>
        <taxon>Capsella</taxon>
    </lineage>
</organism>
<feature type="region of interest" description="Disordered" evidence="1">
    <location>
        <begin position="115"/>
        <end position="137"/>
    </location>
</feature>
<evidence type="ECO:0000256" key="1">
    <source>
        <dbReference type="SAM" id="MobiDB-lite"/>
    </source>
</evidence>
<reference evidence="3" key="1">
    <citation type="journal article" date="2013" name="Nat. Genet.">
        <title>The Capsella rubella genome and the genomic consequences of rapid mating system evolution.</title>
        <authorList>
            <person name="Slotte T."/>
            <person name="Hazzouri K.M."/>
            <person name="Agren J.A."/>
            <person name="Koenig D."/>
            <person name="Maumus F."/>
            <person name="Guo Y.L."/>
            <person name="Steige K."/>
            <person name="Platts A.E."/>
            <person name="Escobar J.S."/>
            <person name="Newman L.K."/>
            <person name="Wang W."/>
            <person name="Mandakova T."/>
            <person name="Vello E."/>
            <person name="Smith L.M."/>
            <person name="Henz S.R."/>
            <person name="Steffen J."/>
            <person name="Takuno S."/>
            <person name="Brandvain Y."/>
            <person name="Coop G."/>
            <person name="Andolfatto P."/>
            <person name="Hu T.T."/>
            <person name="Blanchette M."/>
            <person name="Clark R.M."/>
            <person name="Quesneville H."/>
            <person name="Nordborg M."/>
            <person name="Gaut B.S."/>
            <person name="Lysak M.A."/>
            <person name="Jenkins J."/>
            <person name="Grimwood J."/>
            <person name="Chapman J."/>
            <person name="Prochnik S."/>
            <person name="Shu S."/>
            <person name="Rokhsar D."/>
            <person name="Schmutz J."/>
            <person name="Weigel D."/>
            <person name="Wright S.I."/>
        </authorList>
    </citation>
    <scope>NUCLEOTIDE SEQUENCE [LARGE SCALE GENOMIC DNA]</scope>
    <source>
        <strain evidence="3">cv. Monte Gargano</strain>
    </source>
</reference>
<dbReference type="Proteomes" id="UP000029121">
    <property type="component" value="Unassembled WGS sequence"/>
</dbReference>
<dbReference type="AlphaFoldDB" id="R0H8A3"/>
<dbReference type="EMBL" id="KB870809">
    <property type="protein sequence ID" value="EOA25544.1"/>
    <property type="molecule type" value="Genomic_DNA"/>
</dbReference>
<evidence type="ECO:0000313" key="2">
    <source>
        <dbReference type="EMBL" id="EOA25544.1"/>
    </source>
</evidence>
<evidence type="ECO:0000313" key="3">
    <source>
        <dbReference type="Proteomes" id="UP000029121"/>
    </source>
</evidence>
<proteinExistence type="predicted"/>
<keyword evidence="3" id="KW-1185">Reference proteome</keyword>